<name>A0A645F414_9ZZZZ</name>
<dbReference type="EMBL" id="VSSQ01055105">
    <property type="protein sequence ID" value="MPN09011.1"/>
    <property type="molecule type" value="Genomic_DNA"/>
</dbReference>
<reference evidence="1" key="1">
    <citation type="submission" date="2019-08" db="EMBL/GenBank/DDBJ databases">
        <authorList>
            <person name="Kucharzyk K."/>
            <person name="Murdoch R.W."/>
            <person name="Higgins S."/>
            <person name="Loffler F."/>
        </authorList>
    </citation>
    <scope>NUCLEOTIDE SEQUENCE</scope>
</reference>
<protein>
    <submittedName>
        <fullName evidence="1">Uncharacterized protein</fullName>
    </submittedName>
</protein>
<gene>
    <name evidence="1" type="ORF">SDC9_156299</name>
</gene>
<sequence>MPHGFRLKQVKLGIFPLKLSGGQPFKAFVQLHKALPADPVIIAPSFHAAETGNDLGVVGGDHQIFDLPLVDIICHSMEIDGEKIREEVFKVFGFLLDGAQNLADLQIPHLKGLVIVDEAAVHQSEGDVSAGNGAEHCLLLHPFLGQEIFAFEQHIAVDQLNLVFLFQQVYPVAASVSSYLLQQINPVFCLAQRGGGYDFNLFDSRSSGDLNIFADNPAQGVDRAEGYLPAGKALLAKVNGIDGTVQDINGSFAALAYHQLTFAGTDINRCKSFNQGGFTSFVFI</sequence>
<accession>A0A645F414</accession>
<comment type="caution">
    <text evidence="1">The sequence shown here is derived from an EMBL/GenBank/DDBJ whole genome shotgun (WGS) entry which is preliminary data.</text>
</comment>
<proteinExistence type="predicted"/>
<organism evidence="1">
    <name type="scientific">bioreactor metagenome</name>
    <dbReference type="NCBI Taxonomy" id="1076179"/>
    <lineage>
        <taxon>unclassified sequences</taxon>
        <taxon>metagenomes</taxon>
        <taxon>ecological metagenomes</taxon>
    </lineage>
</organism>
<evidence type="ECO:0000313" key="1">
    <source>
        <dbReference type="EMBL" id="MPN09011.1"/>
    </source>
</evidence>
<dbReference type="AlphaFoldDB" id="A0A645F414"/>